<dbReference type="AlphaFoldDB" id="A0A834MD17"/>
<dbReference type="PANTHER" id="PTHR46060">
    <property type="entry name" value="MARINER MOS1 TRANSPOSASE-LIKE PROTEIN"/>
    <property type="match status" value="1"/>
</dbReference>
<evidence type="ECO:0008006" key="3">
    <source>
        <dbReference type="Google" id="ProtNLM"/>
    </source>
</evidence>
<dbReference type="InterPro" id="IPR052709">
    <property type="entry name" value="Transposase-MT_Hybrid"/>
</dbReference>
<evidence type="ECO:0000313" key="1">
    <source>
        <dbReference type="EMBL" id="KAF7280076.1"/>
    </source>
</evidence>
<organism evidence="1 2">
    <name type="scientific">Rhynchophorus ferrugineus</name>
    <name type="common">Red palm weevil</name>
    <name type="synonym">Curculio ferrugineus</name>
    <dbReference type="NCBI Taxonomy" id="354439"/>
    <lineage>
        <taxon>Eukaryota</taxon>
        <taxon>Metazoa</taxon>
        <taxon>Ecdysozoa</taxon>
        <taxon>Arthropoda</taxon>
        <taxon>Hexapoda</taxon>
        <taxon>Insecta</taxon>
        <taxon>Pterygota</taxon>
        <taxon>Neoptera</taxon>
        <taxon>Endopterygota</taxon>
        <taxon>Coleoptera</taxon>
        <taxon>Polyphaga</taxon>
        <taxon>Cucujiformia</taxon>
        <taxon>Curculionidae</taxon>
        <taxon>Dryophthorinae</taxon>
        <taxon>Rhynchophorus</taxon>
    </lineage>
</organism>
<reference evidence="1" key="1">
    <citation type="submission" date="2020-08" db="EMBL/GenBank/DDBJ databases">
        <title>Genome sequencing and assembly of the red palm weevil Rhynchophorus ferrugineus.</title>
        <authorList>
            <person name="Dias G.B."/>
            <person name="Bergman C.M."/>
            <person name="Manee M."/>
        </authorList>
    </citation>
    <scope>NUCLEOTIDE SEQUENCE</scope>
    <source>
        <strain evidence="1">AA-2017</strain>
        <tissue evidence="1">Whole larva</tissue>
    </source>
</reference>
<dbReference type="OrthoDB" id="616263at2759"/>
<comment type="caution">
    <text evidence="1">The sequence shown here is derived from an EMBL/GenBank/DDBJ whole genome shotgun (WGS) entry which is preliminary data.</text>
</comment>
<protein>
    <recommendedName>
        <fullName evidence="3">Transposase</fullName>
    </recommendedName>
</protein>
<dbReference type="GO" id="GO:0003676">
    <property type="term" value="F:nucleic acid binding"/>
    <property type="evidence" value="ECO:0007669"/>
    <property type="project" value="InterPro"/>
</dbReference>
<keyword evidence="2" id="KW-1185">Reference proteome</keyword>
<name>A0A834MD17_RHYFE</name>
<dbReference type="InterPro" id="IPR036397">
    <property type="entry name" value="RNaseH_sf"/>
</dbReference>
<gene>
    <name evidence="1" type="ORF">GWI33_006427</name>
</gene>
<evidence type="ECO:0000313" key="2">
    <source>
        <dbReference type="Proteomes" id="UP000625711"/>
    </source>
</evidence>
<dbReference type="Pfam" id="PF01359">
    <property type="entry name" value="Transposase_1"/>
    <property type="match status" value="1"/>
</dbReference>
<dbReference type="Gene3D" id="3.30.420.10">
    <property type="entry name" value="Ribonuclease H-like superfamily/Ribonuclease H"/>
    <property type="match status" value="1"/>
</dbReference>
<dbReference type="InterPro" id="IPR001888">
    <property type="entry name" value="Transposase_1"/>
</dbReference>
<accession>A0A834MD17</accession>
<dbReference type="EMBL" id="JAACXV010000323">
    <property type="protein sequence ID" value="KAF7280076.1"/>
    <property type="molecule type" value="Genomic_DNA"/>
</dbReference>
<sequence length="206" mass="24220">MSTEDGERSRRPKEFVTNGNIKKIHKMLLNDFKLCLKMIKRNKLDFLRRYMTMDETWLHHFTPKSNLQLSEWTAHDEPAPKRGKPQQSAGKVMASAFWDAHGIIFNDYLEKGRTINSDYYIALLDHLKDEIAEKQTHLKKKKVLLHLDNAPCHKSVKTMTKIHELGFELLPHPPYSPDLAPSDHFLFCDFKKHETINETKQQLRKQ</sequence>
<proteinExistence type="predicted"/>
<dbReference type="Proteomes" id="UP000625711">
    <property type="component" value="Unassembled WGS sequence"/>
</dbReference>
<dbReference type="PANTHER" id="PTHR46060:SF1">
    <property type="entry name" value="MARINER MOS1 TRANSPOSASE-LIKE PROTEIN"/>
    <property type="match status" value="1"/>
</dbReference>